<protein>
    <submittedName>
        <fullName evidence="2">Uncharacterized protein</fullName>
    </submittedName>
</protein>
<feature type="coiled-coil region" evidence="1">
    <location>
        <begin position="5"/>
        <end position="81"/>
    </location>
</feature>
<keyword evidence="3" id="KW-1185">Reference proteome</keyword>
<evidence type="ECO:0000313" key="3">
    <source>
        <dbReference type="Proteomes" id="UP001515480"/>
    </source>
</evidence>
<sequence>MALSLESLRAQLVHCQARISELEHSLGQAARDSEHVHANQRRAQRHAEDCAQRAEIAERQLELTRRELARAKEALEQLELCHISAADDHAAERRKALQQLLLLARACRDHEEQADAAHAREAALRQHCVEAERWATESATRLAASEQQMRSAAAAAAAREKELLQRVEEVEAQSRQGEAVCVQREANLSRETAEAKERMRVAESHAAAMEVARDECEARLQTLTSEIEAMRDKLAQAVRQQAAEHFRLRSQLTTLEQRNRQLEAALAESEECGKQSASIIADRDAELISTRQMLGGAQAELARRREQMQRTALIGSQLQGIQHLLSELGATETNFI</sequence>
<dbReference type="Proteomes" id="UP001515480">
    <property type="component" value="Unassembled WGS sequence"/>
</dbReference>
<evidence type="ECO:0000256" key="1">
    <source>
        <dbReference type="SAM" id="Coils"/>
    </source>
</evidence>
<evidence type="ECO:0000313" key="2">
    <source>
        <dbReference type="EMBL" id="KAL1526290.1"/>
    </source>
</evidence>
<name>A0AB34JWK4_PRYPA</name>
<gene>
    <name evidence="2" type="ORF">AB1Y20_015008</name>
</gene>
<feature type="coiled-coil region" evidence="1">
    <location>
        <begin position="206"/>
        <end position="272"/>
    </location>
</feature>
<proteinExistence type="predicted"/>
<reference evidence="2 3" key="1">
    <citation type="journal article" date="2024" name="Science">
        <title>Giant polyketide synthase enzymes in the biosynthesis of giant marine polyether toxins.</title>
        <authorList>
            <person name="Fallon T.R."/>
            <person name="Shende V.V."/>
            <person name="Wierzbicki I.H."/>
            <person name="Pendleton A.L."/>
            <person name="Watervoot N.F."/>
            <person name="Auber R.P."/>
            <person name="Gonzalez D.J."/>
            <person name="Wisecaver J.H."/>
            <person name="Moore B.S."/>
        </authorList>
    </citation>
    <scope>NUCLEOTIDE SEQUENCE [LARGE SCALE GENOMIC DNA]</scope>
    <source>
        <strain evidence="2 3">12B1</strain>
    </source>
</reference>
<organism evidence="2 3">
    <name type="scientific">Prymnesium parvum</name>
    <name type="common">Toxic golden alga</name>
    <dbReference type="NCBI Taxonomy" id="97485"/>
    <lineage>
        <taxon>Eukaryota</taxon>
        <taxon>Haptista</taxon>
        <taxon>Haptophyta</taxon>
        <taxon>Prymnesiophyceae</taxon>
        <taxon>Prymnesiales</taxon>
        <taxon>Prymnesiaceae</taxon>
        <taxon>Prymnesium</taxon>
    </lineage>
</organism>
<dbReference type="AlphaFoldDB" id="A0AB34JWK4"/>
<keyword evidence="1" id="KW-0175">Coiled coil</keyword>
<comment type="caution">
    <text evidence="2">The sequence shown here is derived from an EMBL/GenBank/DDBJ whole genome shotgun (WGS) entry which is preliminary data.</text>
</comment>
<accession>A0AB34JWK4</accession>
<dbReference type="EMBL" id="JBGBPQ010000003">
    <property type="protein sequence ID" value="KAL1526290.1"/>
    <property type="molecule type" value="Genomic_DNA"/>
</dbReference>